<evidence type="ECO:0000313" key="1">
    <source>
        <dbReference type="EMBL" id="MBC6680562.1"/>
    </source>
</evidence>
<organism evidence="1 2">
    <name type="scientific">Zhenpiania hominis</name>
    <dbReference type="NCBI Taxonomy" id="2763644"/>
    <lineage>
        <taxon>Bacteria</taxon>
        <taxon>Bacillati</taxon>
        <taxon>Bacillota</taxon>
        <taxon>Clostridia</taxon>
        <taxon>Peptostreptococcales</taxon>
        <taxon>Anaerovoracaceae</taxon>
        <taxon>Zhenpiania</taxon>
    </lineage>
</organism>
<accession>A0A923SRC9</accession>
<dbReference type="Proteomes" id="UP000602647">
    <property type="component" value="Unassembled WGS sequence"/>
</dbReference>
<dbReference type="RefSeq" id="WP_187303659.1">
    <property type="nucleotide sequence ID" value="NZ_CBCTON010000033.1"/>
</dbReference>
<evidence type="ECO:0000313" key="2">
    <source>
        <dbReference type="Proteomes" id="UP000602647"/>
    </source>
</evidence>
<name>A0A923SRC9_9FIRM</name>
<comment type="caution">
    <text evidence="1">The sequence shown here is derived from an EMBL/GenBank/DDBJ whole genome shotgun (WGS) entry which is preliminary data.</text>
</comment>
<dbReference type="AlphaFoldDB" id="A0A923SRC9"/>
<proteinExistence type="predicted"/>
<keyword evidence="2" id="KW-1185">Reference proteome</keyword>
<dbReference type="EMBL" id="JACRYT010000015">
    <property type="protein sequence ID" value="MBC6680562.1"/>
    <property type="molecule type" value="Genomic_DNA"/>
</dbReference>
<dbReference type="SUPFAM" id="SSF52540">
    <property type="entry name" value="P-loop containing nucleoside triphosphate hydrolases"/>
    <property type="match status" value="1"/>
</dbReference>
<gene>
    <name evidence="1" type="ORF">H9L42_12100</name>
</gene>
<reference evidence="1" key="1">
    <citation type="submission" date="2020-08" db="EMBL/GenBank/DDBJ databases">
        <title>Genome public.</title>
        <authorList>
            <person name="Liu C."/>
            <person name="Sun Q."/>
        </authorList>
    </citation>
    <scope>NUCLEOTIDE SEQUENCE</scope>
    <source>
        <strain evidence="1">BX12</strain>
    </source>
</reference>
<protein>
    <submittedName>
        <fullName evidence="1">Uncharacterized protein</fullName>
    </submittedName>
</protein>
<sequence length="269" mass="30145">MKVYALVGKSGTGKSYQAQNLCKELNIDGIIDDGLFIYENKVMAGISAKRQSTKVGAVKTALFTKEEHQKDVASAIRKIKPRKILVIGTSDEMVKRIAGRLELPEIYKTIYITDITTESERAIAYKQRHEMGKHVIPAPAFQLKRQFSGYFMSPLLIFKEWSANKGAMAEKSVVRPTYSYMGDYNLSDKVFSDIVECAAESLEGIEDVIRVLMMTTADGGVEITALVGMRYGYNMVEQAKLLQEQAGNQIEAMTAFNVNRFNVEIRSLR</sequence>
<dbReference type="InterPro" id="IPR027417">
    <property type="entry name" value="P-loop_NTPase"/>
</dbReference>